<name>A0A6S6TX84_9BACT</name>
<protein>
    <submittedName>
        <fullName evidence="2">Uncharacterized protein</fullName>
    </submittedName>
</protein>
<dbReference type="GO" id="GO:0005507">
    <property type="term" value="F:copper ion binding"/>
    <property type="evidence" value="ECO:0007669"/>
    <property type="project" value="InterPro"/>
</dbReference>
<gene>
    <name evidence="2" type="ORF">HELGO_WM501</name>
</gene>
<accession>A0A6S6TX84</accession>
<sequence length="617" mass="70665">MNIAIKISIAILFFGLLLITLYWFIPYNERTADSKYDMSKEEILLPKYNKNIYKEIPEVKEYIEDLNILFKSGKSILELNDNELDNYGIEAQKIVLENKEFTKDSKQGEKLLHNDMMRILPVIVSSLSKAEQEKCKSDMCYQAEKYNFVTNTTTVAIVNVDAKKVLSVKRYINMQPDISLRLKYIAQAIALHAPEVKEKLGTKPSKKDMSMANVRGNLKDSPCENAKHLCVAPTFTDHKNEKALWAIVDLTDLKLAAAKWAGLGKTTTPACISERTLQNRHIMETYCQKNTRLKKNNWDIQYRLTGSDGLEVIDASYKGKPVLKSAKIVDWHVSYQEKGAEALDTTSPTYFDGRIVEYNIGENGEYLFGYNDAMGCPMFSTSVVLPFNAPQVKELLSKDGFMLTQDYRNPKWPMACNYRYENRFEFYDDGSFRVVGVNKGRGCGENAIYRPVMRIDMDISEEENFYSYVNNSEWKAWMVEGHEKVKDNIKHAYKIVSANDETKGYYIEPNYGQHGDNSRGDNANIYLTEYKEDEGSKDLLTLGSCCNLDDDGMNRYIDKEVSTLNKNLILWYVPRIRNDAKEGSEYCWADTVVGELGNLEVKIWPCSVGPKFIPMDQ</sequence>
<dbReference type="SUPFAM" id="SSF49998">
    <property type="entry name" value="Amine oxidase catalytic domain"/>
    <property type="match status" value="1"/>
</dbReference>
<proteinExistence type="predicted"/>
<dbReference type="EMBL" id="CACVAS010000107">
    <property type="protein sequence ID" value="CAA6819179.1"/>
    <property type="molecule type" value="Genomic_DNA"/>
</dbReference>
<dbReference type="InterPro" id="IPR036460">
    <property type="entry name" value="Cu_amine_oxidase_C_sf"/>
</dbReference>
<evidence type="ECO:0000256" key="1">
    <source>
        <dbReference type="SAM" id="Phobius"/>
    </source>
</evidence>
<reference evidence="2" key="1">
    <citation type="submission" date="2020-01" db="EMBL/GenBank/DDBJ databases">
        <authorList>
            <person name="Meier V. D."/>
            <person name="Meier V D."/>
        </authorList>
    </citation>
    <scope>NUCLEOTIDE SEQUENCE</scope>
    <source>
        <strain evidence="2">HLG_WM_MAG_01</strain>
    </source>
</reference>
<keyword evidence="1" id="KW-1133">Transmembrane helix</keyword>
<dbReference type="GO" id="GO:0008131">
    <property type="term" value="F:primary methylamine oxidase activity"/>
    <property type="evidence" value="ECO:0007669"/>
    <property type="project" value="InterPro"/>
</dbReference>
<dbReference type="GO" id="GO:0009308">
    <property type="term" value="P:amine metabolic process"/>
    <property type="evidence" value="ECO:0007669"/>
    <property type="project" value="InterPro"/>
</dbReference>
<organism evidence="2">
    <name type="scientific">uncultured Sulfurovum sp</name>
    <dbReference type="NCBI Taxonomy" id="269237"/>
    <lineage>
        <taxon>Bacteria</taxon>
        <taxon>Pseudomonadati</taxon>
        <taxon>Campylobacterota</taxon>
        <taxon>Epsilonproteobacteria</taxon>
        <taxon>Campylobacterales</taxon>
        <taxon>Sulfurovaceae</taxon>
        <taxon>Sulfurovum</taxon>
        <taxon>environmental samples</taxon>
    </lineage>
</organism>
<keyword evidence="1" id="KW-0812">Transmembrane</keyword>
<dbReference type="AlphaFoldDB" id="A0A6S6TX84"/>
<feature type="transmembrane region" description="Helical" evidence="1">
    <location>
        <begin position="7"/>
        <end position="25"/>
    </location>
</feature>
<evidence type="ECO:0000313" key="2">
    <source>
        <dbReference type="EMBL" id="CAA6819179.1"/>
    </source>
</evidence>
<keyword evidence="1" id="KW-0472">Membrane</keyword>
<dbReference type="GO" id="GO:0048038">
    <property type="term" value="F:quinone binding"/>
    <property type="evidence" value="ECO:0007669"/>
    <property type="project" value="InterPro"/>
</dbReference>